<accession>A0ACA9PQ53</accession>
<protein>
    <submittedName>
        <fullName evidence="1">12729_t:CDS:1</fullName>
    </submittedName>
</protein>
<sequence>MPIRSTGQVATNMTEAFPHLCMSWAIILVLEVGAQVVLLETFIEPLSMVGDDLDLNLQATRLDEVCSSIEMFLYRYSPQNAEVWLSYHISSKRMASLSRAFKLGRAKCKIRVITRLQPGP</sequence>
<name>A0ACA9PQ53_9GLOM</name>
<reference evidence="1" key="1">
    <citation type="submission" date="2021-06" db="EMBL/GenBank/DDBJ databases">
        <authorList>
            <person name="Kallberg Y."/>
            <person name="Tangrot J."/>
            <person name="Rosling A."/>
        </authorList>
    </citation>
    <scope>NUCLEOTIDE SEQUENCE</scope>
    <source>
        <strain evidence="1">CL356</strain>
    </source>
</reference>
<dbReference type="EMBL" id="CAJVPT010035542">
    <property type="protein sequence ID" value="CAG8711645.1"/>
    <property type="molecule type" value="Genomic_DNA"/>
</dbReference>
<gene>
    <name evidence="1" type="ORF">ACOLOM_LOCUS10701</name>
</gene>
<keyword evidence="2" id="KW-1185">Reference proteome</keyword>
<comment type="caution">
    <text evidence="1">The sequence shown here is derived from an EMBL/GenBank/DDBJ whole genome shotgun (WGS) entry which is preliminary data.</text>
</comment>
<evidence type="ECO:0000313" key="2">
    <source>
        <dbReference type="Proteomes" id="UP000789525"/>
    </source>
</evidence>
<dbReference type="Proteomes" id="UP000789525">
    <property type="component" value="Unassembled WGS sequence"/>
</dbReference>
<proteinExistence type="predicted"/>
<organism evidence="1 2">
    <name type="scientific">Acaulospora colombiana</name>
    <dbReference type="NCBI Taxonomy" id="27376"/>
    <lineage>
        <taxon>Eukaryota</taxon>
        <taxon>Fungi</taxon>
        <taxon>Fungi incertae sedis</taxon>
        <taxon>Mucoromycota</taxon>
        <taxon>Glomeromycotina</taxon>
        <taxon>Glomeromycetes</taxon>
        <taxon>Diversisporales</taxon>
        <taxon>Acaulosporaceae</taxon>
        <taxon>Acaulospora</taxon>
    </lineage>
</organism>
<evidence type="ECO:0000313" key="1">
    <source>
        <dbReference type="EMBL" id="CAG8711645.1"/>
    </source>
</evidence>